<sequence>MAPPKKTVCVIGAGESGLAALKECVLQGLEPTCYDLDSDIGGLWHRKESYEHSNTPAVWPSLVTNNSKYNMCFSDFPPDPRDPMFISPEQLMDYFKRAIKHFDMGKYIYLNTRVVKVREAPDHNLTGKWEVYTSPNDVDSATIDLSRCRKETFDNVIVCSGWFKRPYYPDIPGLKDFKGSISHSFTYSDSRHFDKKKVLVVGNRFSAAEIASDVANLAEQTFLALGKGTWIVPRLFRGGTPLDYNFSRSMVWSTDPEFDFNELVMREACGKMDHFGSGVGCKENPASSPVSISDDLPVKIAGGKIKPYGHLIEIKGNSAMFQEGNTIQNLDAVIFCTGYRSDVSFLDLKIHDDDGKMDMYLMAFPLNRKHNTLAVVGYYGSDGPMVVLGENQARLAASVMAGSHSLPSQEVMARSVEFWNKASYARRPGFHKYGIPGFAFMDAIALEGGFYPSFWKLLLRDPTLAWYTWYGPYMAAQYRLLGPGSQWEKAREVCYIGYKEGLQCIRHAEKKMVDRPDIRRRRKTRIVRLLGLSVFMQCIGSGLSPELTAPYIKRLKSQFLAETQILHPTRFKEENSPSDFPGSVN</sequence>
<dbReference type="GO" id="GO:0034899">
    <property type="term" value="F:trimethylamine monooxygenase activity"/>
    <property type="evidence" value="ECO:0007669"/>
    <property type="project" value="UniProtKB-EC"/>
</dbReference>
<comment type="catalytic activity">
    <reaction evidence="17">
        <text>N,N-dimethylaniline + NADPH + O2 + H(+) = N,N-dimethylaniline N-oxide + NADP(+) + H2O</text>
        <dbReference type="Rhea" id="RHEA:24468"/>
        <dbReference type="ChEBI" id="CHEBI:15377"/>
        <dbReference type="ChEBI" id="CHEBI:15378"/>
        <dbReference type="ChEBI" id="CHEBI:15379"/>
        <dbReference type="ChEBI" id="CHEBI:16269"/>
        <dbReference type="ChEBI" id="CHEBI:17735"/>
        <dbReference type="ChEBI" id="CHEBI:57783"/>
        <dbReference type="ChEBI" id="CHEBI:58349"/>
        <dbReference type="EC" id="1.14.13.8"/>
    </reaction>
    <physiologicalReaction direction="left-to-right" evidence="17">
        <dbReference type="Rhea" id="RHEA:24469"/>
    </physiologicalReaction>
</comment>
<dbReference type="EC" id="1.-.-.-" evidence="18"/>
<dbReference type="InterPro" id="IPR000960">
    <property type="entry name" value="Flavin_mOase"/>
</dbReference>
<dbReference type="GO" id="GO:0050660">
    <property type="term" value="F:flavin adenine dinucleotide binding"/>
    <property type="evidence" value="ECO:0007669"/>
    <property type="project" value="InterPro"/>
</dbReference>
<dbReference type="InterPro" id="IPR050346">
    <property type="entry name" value="FMO-like"/>
</dbReference>
<keyword evidence="4 18" id="KW-0285">Flavoprotein</keyword>
<evidence type="ECO:0000313" key="19">
    <source>
        <dbReference type="EMBL" id="KAK3763974.1"/>
    </source>
</evidence>
<dbReference type="FunFam" id="3.50.50.60:FF:000159">
    <property type="entry name" value="Dimethylaniline monooxygenase [N-oxide-forming]"/>
    <property type="match status" value="1"/>
</dbReference>
<comment type="catalytic activity">
    <reaction evidence="15">
        <text>hypotaurine + NADPH + O2 + H(+) = taurine + NADP(+) + H2O</text>
        <dbReference type="Rhea" id="RHEA:69819"/>
        <dbReference type="ChEBI" id="CHEBI:15377"/>
        <dbReference type="ChEBI" id="CHEBI:15378"/>
        <dbReference type="ChEBI" id="CHEBI:15379"/>
        <dbReference type="ChEBI" id="CHEBI:57783"/>
        <dbReference type="ChEBI" id="CHEBI:57853"/>
        <dbReference type="ChEBI" id="CHEBI:58349"/>
        <dbReference type="ChEBI" id="CHEBI:507393"/>
        <dbReference type="EC" id="1.14.13.8"/>
    </reaction>
    <physiologicalReaction direction="left-to-right" evidence="15">
        <dbReference type="Rhea" id="RHEA:69820"/>
    </physiologicalReaction>
</comment>
<comment type="catalytic activity">
    <reaction evidence="14">
        <text>hypotaurine + NADH + O2 + H(+) = taurine + NAD(+) + H2O</text>
        <dbReference type="Rhea" id="RHEA:74111"/>
        <dbReference type="ChEBI" id="CHEBI:15377"/>
        <dbReference type="ChEBI" id="CHEBI:15378"/>
        <dbReference type="ChEBI" id="CHEBI:15379"/>
        <dbReference type="ChEBI" id="CHEBI:57540"/>
        <dbReference type="ChEBI" id="CHEBI:57853"/>
        <dbReference type="ChEBI" id="CHEBI:57945"/>
        <dbReference type="ChEBI" id="CHEBI:507393"/>
        <dbReference type="EC" id="1.14.13.8"/>
    </reaction>
    <physiologicalReaction direction="left-to-right" evidence="14">
        <dbReference type="Rhea" id="RHEA:74112"/>
    </physiologicalReaction>
</comment>
<reference evidence="19" key="1">
    <citation type="journal article" date="2023" name="G3 (Bethesda)">
        <title>A reference genome for the long-term kleptoplast-retaining sea slug Elysia crispata morphotype clarki.</title>
        <authorList>
            <person name="Eastman K.E."/>
            <person name="Pendleton A.L."/>
            <person name="Shaikh M.A."/>
            <person name="Suttiyut T."/>
            <person name="Ogas R."/>
            <person name="Tomko P."/>
            <person name="Gavelis G."/>
            <person name="Widhalm J.R."/>
            <person name="Wisecaver J.H."/>
        </authorList>
    </citation>
    <scope>NUCLEOTIDE SEQUENCE</scope>
    <source>
        <strain evidence="19">ECLA1</strain>
    </source>
</reference>
<comment type="similarity">
    <text evidence="3 18">Belongs to the FMO family.</text>
</comment>
<comment type="catalytic activity">
    <reaction evidence="16">
        <text>trimethylamine + NADPH + O2 = trimethylamine N-oxide + NADP(+) + H2O</text>
        <dbReference type="Rhea" id="RHEA:31979"/>
        <dbReference type="ChEBI" id="CHEBI:15377"/>
        <dbReference type="ChEBI" id="CHEBI:15379"/>
        <dbReference type="ChEBI" id="CHEBI:15724"/>
        <dbReference type="ChEBI" id="CHEBI:57783"/>
        <dbReference type="ChEBI" id="CHEBI:58349"/>
        <dbReference type="ChEBI" id="CHEBI:58389"/>
        <dbReference type="EC" id="1.14.13.148"/>
    </reaction>
    <physiologicalReaction direction="left-to-right" evidence="16">
        <dbReference type="Rhea" id="RHEA:31980"/>
    </physiologicalReaction>
</comment>
<dbReference type="PIRSF" id="PIRSF000332">
    <property type="entry name" value="FMO"/>
    <property type="match status" value="1"/>
</dbReference>
<keyword evidence="20" id="KW-1185">Reference proteome</keyword>
<dbReference type="AlphaFoldDB" id="A0AAE0Z701"/>
<evidence type="ECO:0000256" key="6">
    <source>
        <dbReference type="ARBA" id="ARBA00022824"/>
    </source>
</evidence>
<dbReference type="PRINTS" id="PR00370">
    <property type="entry name" value="FMOXYGENASE"/>
</dbReference>
<dbReference type="InterPro" id="IPR036188">
    <property type="entry name" value="FAD/NAD-bd_sf"/>
</dbReference>
<evidence type="ECO:0000256" key="12">
    <source>
        <dbReference type="ARBA" id="ARBA00023136"/>
    </source>
</evidence>
<keyword evidence="7 18" id="KW-0274">FAD</keyword>
<evidence type="ECO:0000256" key="2">
    <source>
        <dbReference type="ARBA" id="ARBA00004389"/>
    </source>
</evidence>
<dbReference type="Gene3D" id="3.50.50.60">
    <property type="entry name" value="FAD/NAD(P)-binding domain"/>
    <property type="match status" value="1"/>
</dbReference>
<comment type="cofactor">
    <cofactor evidence="1 18">
        <name>FAD</name>
        <dbReference type="ChEBI" id="CHEBI:57692"/>
    </cofactor>
</comment>
<dbReference type="EMBL" id="JAWDGP010004479">
    <property type="protein sequence ID" value="KAK3763974.1"/>
    <property type="molecule type" value="Genomic_DNA"/>
</dbReference>
<keyword evidence="6" id="KW-0256">Endoplasmic reticulum</keyword>
<name>A0AAE0Z701_9GAST</name>
<evidence type="ECO:0000256" key="5">
    <source>
        <dbReference type="ARBA" id="ARBA00022692"/>
    </source>
</evidence>
<keyword evidence="10 18" id="KW-0560">Oxidoreductase</keyword>
<evidence type="ECO:0000256" key="16">
    <source>
        <dbReference type="ARBA" id="ARBA00048088"/>
    </source>
</evidence>
<dbReference type="GO" id="GO:0005789">
    <property type="term" value="C:endoplasmic reticulum membrane"/>
    <property type="evidence" value="ECO:0007669"/>
    <property type="project" value="UniProtKB-SubCell"/>
</dbReference>
<evidence type="ECO:0000256" key="13">
    <source>
        <dbReference type="ARBA" id="ARBA00045957"/>
    </source>
</evidence>
<keyword evidence="11 18" id="KW-0503">Monooxygenase</keyword>
<dbReference type="InterPro" id="IPR020946">
    <property type="entry name" value="Flavin_mOase-like"/>
</dbReference>
<comment type="function">
    <text evidence="13">Broad spectrum monooxygenase that catalyzes the oxygenation of a wide variety of nitrogen- and sulfur-containing compounds including xenobiotics. Catalyzes the S-oxygenation of hypotaurine to produce taurine, an organic osmolyte involved in cell volume regulation as well as a variety of cytoprotective and developmental processes. In vitro, catalyzes the N-oxygenation of trimethylamine (TMA) to produce trimethylamine N-oxide (TMAO) and could therefore participate to the detoxification of this compound that is generated by the action of gut microbiota from dietary precursors such as choline, choline containing compounds, betaine or L-carnitine.</text>
</comment>
<gene>
    <name evidence="19" type="ORF">RRG08_024029</name>
</gene>
<proteinExistence type="inferred from homology"/>
<dbReference type="GO" id="GO:0004499">
    <property type="term" value="F:N,N-dimethylaniline monooxygenase activity"/>
    <property type="evidence" value="ECO:0007669"/>
    <property type="project" value="InterPro"/>
</dbReference>
<dbReference type="SUPFAM" id="SSF51905">
    <property type="entry name" value="FAD/NAD(P)-binding domain"/>
    <property type="match status" value="2"/>
</dbReference>
<keyword evidence="5" id="KW-0812">Transmembrane</keyword>
<evidence type="ECO:0000256" key="7">
    <source>
        <dbReference type="ARBA" id="ARBA00022827"/>
    </source>
</evidence>
<dbReference type="Pfam" id="PF00743">
    <property type="entry name" value="FMO-like"/>
    <property type="match status" value="1"/>
</dbReference>
<evidence type="ECO:0000256" key="15">
    <source>
        <dbReference type="ARBA" id="ARBA00048041"/>
    </source>
</evidence>
<evidence type="ECO:0000256" key="10">
    <source>
        <dbReference type="ARBA" id="ARBA00023002"/>
    </source>
</evidence>
<comment type="subcellular location">
    <subcellularLocation>
        <location evidence="2">Endoplasmic reticulum membrane</location>
        <topology evidence="2">Single-pass membrane protein</topology>
    </subcellularLocation>
</comment>
<evidence type="ECO:0000256" key="1">
    <source>
        <dbReference type="ARBA" id="ARBA00001974"/>
    </source>
</evidence>
<organism evidence="19 20">
    <name type="scientific">Elysia crispata</name>
    <name type="common">lettuce slug</name>
    <dbReference type="NCBI Taxonomy" id="231223"/>
    <lineage>
        <taxon>Eukaryota</taxon>
        <taxon>Metazoa</taxon>
        <taxon>Spiralia</taxon>
        <taxon>Lophotrochozoa</taxon>
        <taxon>Mollusca</taxon>
        <taxon>Gastropoda</taxon>
        <taxon>Heterobranchia</taxon>
        <taxon>Euthyneura</taxon>
        <taxon>Panpulmonata</taxon>
        <taxon>Sacoglossa</taxon>
        <taxon>Placobranchoidea</taxon>
        <taxon>Plakobranchidae</taxon>
        <taxon>Elysia</taxon>
    </lineage>
</organism>
<keyword evidence="8" id="KW-0521">NADP</keyword>
<dbReference type="Proteomes" id="UP001283361">
    <property type="component" value="Unassembled WGS sequence"/>
</dbReference>
<evidence type="ECO:0000256" key="11">
    <source>
        <dbReference type="ARBA" id="ARBA00023033"/>
    </source>
</evidence>
<keyword evidence="9" id="KW-1133">Transmembrane helix</keyword>
<dbReference type="PANTHER" id="PTHR23023">
    <property type="entry name" value="DIMETHYLANILINE MONOOXYGENASE"/>
    <property type="match status" value="1"/>
</dbReference>
<evidence type="ECO:0000256" key="4">
    <source>
        <dbReference type="ARBA" id="ARBA00022630"/>
    </source>
</evidence>
<comment type="caution">
    <text evidence="19">The sequence shown here is derived from an EMBL/GenBank/DDBJ whole genome shotgun (WGS) entry which is preliminary data.</text>
</comment>
<dbReference type="GO" id="GO:0050661">
    <property type="term" value="F:NADP binding"/>
    <property type="evidence" value="ECO:0007669"/>
    <property type="project" value="InterPro"/>
</dbReference>
<evidence type="ECO:0000256" key="3">
    <source>
        <dbReference type="ARBA" id="ARBA00009183"/>
    </source>
</evidence>
<protein>
    <recommendedName>
        <fullName evidence="18">Flavin-containing monooxygenase</fullName>
        <ecNumber evidence="18">1.-.-.-</ecNumber>
    </recommendedName>
</protein>
<accession>A0AAE0Z701</accession>
<evidence type="ECO:0000256" key="18">
    <source>
        <dbReference type="RuleBase" id="RU361177"/>
    </source>
</evidence>
<evidence type="ECO:0000313" key="20">
    <source>
        <dbReference type="Proteomes" id="UP001283361"/>
    </source>
</evidence>
<evidence type="ECO:0000256" key="8">
    <source>
        <dbReference type="ARBA" id="ARBA00022857"/>
    </source>
</evidence>
<evidence type="ECO:0000256" key="14">
    <source>
        <dbReference type="ARBA" id="ARBA00047338"/>
    </source>
</evidence>
<evidence type="ECO:0000256" key="9">
    <source>
        <dbReference type="ARBA" id="ARBA00022989"/>
    </source>
</evidence>
<keyword evidence="12" id="KW-0472">Membrane</keyword>
<evidence type="ECO:0000256" key="17">
    <source>
        <dbReference type="ARBA" id="ARBA00049443"/>
    </source>
</evidence>